<evidence type="ECO:0000256" key="2">
    <source>
        <dbReference type="SAM" id="Phobius"/>
    </source>
</evidence>
<feature type="region of interest" description="Disordered" evidence="1">
    <location>
        <begin position="192"/>
        <end position="230"/>
    </location>
</feature>
<comment type="caution">
    <text evidence="3">The sequence shown here is derived from an EMBL/GenBank/DDBJ whole genome shotgun (WGS) entry which is preliminary data.</text>
</comment>
<dbReference type="AlphaFoldDB" id="A0A8J1TN75"/>
<name>A0A8J1TN75_OWEFU</name>
<organism evidence="3 4">
    <name type="scientific">Owenia fusiformis</name>
    <name type="common">Polychaete worm</name>
    <dbReference type="NCBI Taxonomy" id="6347"/>
    <lineage>
        <taxon>Eukaryota</taxon>
        <taxon>Metazoa</taxon>
        <taxon>Spiralia</taxon>
        <taxon>Lophotrochozoa</taxon>
        <taxon>Annelida</taxon>
        <taxon>Polychaeta</taxon>
        <taxon>Sedentaria</taxon>
        <taxon>Canalipalpata</taxon>
        <taxon>Sabellida</taxon>
        <taxon>Oweniida</taxon>
        <taxon>Oweniidae</taxon>
        <taxon>Owenia</taxon>
    </lineage>
</organism>
<sequence>MDSDKKTLPPIAFQGPEKPIAKSNKKYFIAAVTVVLILVITLGAVLVTLKFTLGFPSNGIKEYKLQRNIIVKVDIENDITVVDHPEKGYSVHNDFNMDGEEITSHRKDVDWLHVMPAKEEIRNRGFLGQQVRDTCAGSPIHWLVPAGEEDPDDEDEASEPDEDDEMTGNSHNVTLVREKRHGKSYSIYKCDCTSSSGSSSSCSSSSSSGSSSSGSSSSGGSSRERTDRCY</sequence>
<proteinExistence type="predicted"/>
<dbReference type="EMBL" id="CAIIXF020000012">
    <property type="protein sequence ID" value="CAH1802274.1"/>
    <property type="molecule type" value="Genomic_DNA"/>
</dbReference>
<feature type="compositionally biased region" description="Acidic residues" evidence="1">
    <location>
        <begin position="147"/>
        <end position="166"/>
    </location>
</feature>
<protein>
    <submittedName>
        <fullName evidence="3">Uncharacterized protein</fullName>
    </submittedName>
</protein>
<dbReference type="Proteomes" id="UP000749559">
    <property type="component" value="Unassembled WGS sequence"/>
</dbReference>
<keyword evidence="4" id="KW-1185">Reference proteome</keyword>
<reference evidence="3" key="1">
    <citation type="submission" date="2022-03" db="EMBL/GenBank/DDBJ databases">
        <authorList>
            <person name="Martin C."/>
        </authorList>
    </citation>
    <scope>NUCLEOTIDE SEQUENCE</scope>
</reference>
<accession>A0A8J1TN75</accession>
<keyword evidence="2" id="KW-0472">Membrane</keyword>
<gene>
    <name evidence="3" type="ORF">OFUS_LOCUS25974</name>
</gene>
<keyword evidence="2" id="KW-0812">Transmembrane</keyword>
<feature type="non-terminal residue" evidence="3">
    <location>
        <position position="230"/>
    </location>
</feature>
<dbReference type="OrthoDB" id="6324142at2759"/>
<feature type="compositionally biased region" description="Low complexity" evidence="1">
    <location>
        <begin position="194"/>
        <end position="221"/>
    </location>
</feature>
<keyword evidence="2" id="KW-1133">Transmembrane helix</keyword>
<feature type="region of interest" description="Disordered" evidence="1">
    <location>
        <begin position="141"/>
        <end position="178"/>
    </location>
</feature>
<evidence type="ECO:0000256" key="1">
    <source>
        <dbReference type="SAM" id="MobiDB-lite"/>
    </source>
</evidence>
<feature type="transmembrane region" description="Helical" evidence="2">
    <location>
        <begin position="27"/>
        <end position="49"/>
    </location>
</feature>
<evidence type="ECO:0000313" key="3">
    <source>
        <dbReference type="EMBL" id="CAH1802274.1"/>
    </source>
</evidence>
<evidence type="ECO:0000313" key="4">
    <source>
        <dbReference type="Proteomes" id="UP000749559"/>
    </source>
</evidence>